<reference evidence="3" key="1">
    <citation type="submission" date="2023-06" db="EMBL/GenBank/DDBJ databases">
        <title>Genome-scale phylogeny and comparative genomics of the fungal order Sordariales.</title>
        <authorList>
            <consortium name="Lawrence Berkeley National Laboratory"/>
            <person name="Hensen N."/>
            <person name="Bonometti L."/>
            <person name="Westerberg I."/>
            <person name="Brannstrom I.O."/>
            <person name="Guillou S."/>
            <person name="Cros-Aarteil S."/>
            <person name="Calhoun S."/>
            <person name="Haridas S."/>
            <person name="Kuo A."/>
            <person name="Mondo S."/>
            <person name="Pangilinan J."/>
            <person name="Riley R."/>
            <person name="Labutti K."/>
            <person name="Andreopoulos B."/>
            <person name="Lipzen A."/>
            <person name="Chen C."/>
            <person name="Yanf M."/>
            <person name="Daum C."/>
            <person name="Ng V."/>
            <person name="Clum A."/>
            <person name="Steindorff A."/>
            <person name="Ohm R."/>
            <person name="Martin F."/>
            <person name="Silar P."/>
            <person name="Natvig D."/>
            <person name="Lalanne C."/>
            <person name="Gautier V."/>
            <person name="Ament-Velasquez S.L."/>
            <person name="Kruys A."/>
            <person name="Hutchinson M.I."/>
            <person name="Powell A.J."/>
            <person name="Barry K."/>
            <person name="Miller A.N."/>
            <person name="Grigoriev I.V."/>
            <person name="Debuchy R."/>
            <person name="Gladieux P."/>
            <person name="Thoren M.H."/>
            <person name="Johannesson H."/>
        </authorList>
    </citation>
    <scope>NUCLEOTIDE SEQUENCE</scope>
    <source>
        <strain evidence="3">CBS 307.81</strain>
    </source>
</reference>
<comment type="caution">
    <text evidence="3">The sequence shown here is derived from an EMBL/GenBank/DDBJ whole genome shotgun (WGS) entry which is preliminary data.</text>
</comment>
<dbReference type="AlphaFoldDB" id="A0AA39ZNX6"/>
<feature type="compositionally biased region" description="Pro residues" evidence="2">
    <location>
        <begin position="1"/>
        <end position="10"/>
    </location>
</feature>
<sequence length="296" mass="32495">MATTPLPPSGPVTAPLNFYSPPPDNSPPFNLADLPPSSPLPPRNYGSTPIPTLITDARPSLPTFTLNNDSFLLLTSQPPPSSEPSLFTSSPSIKTHYYPEITSLLLSHIPGATRVLIFDHTIRLPPSPSPSAPPPPRTPVQRVHIDQTALSAAQRVRKHLPPDEADAILSNGTRYRIVNVWRPLNDDPLESFPLAFASSASLRDEEVVPVEHRYTQTGYIGQTAAIAHHPEQKWYYLSGMKNTERILLQCFDSEALKEGSEVKGGRVAHSAFEDPRTRPEAEGRRSIEVRALVFGP</sequence>
<dbReference type="GO" id="GO:0016491">
    <property type="term" value="F:oxidoreductase activity"/>
    <property type="evidence" value="ECO:0007669"/>
    <property type="project" value="InterPro"/>
</dbReference>
<dbReference type="NCBIfam" id="NF041278">
    <property type="entry name" value="CmcJ_NvfI_EfuI"/>
    <property type="match status" value="1"/>
</dbReference>
<accession>A0AA39ZNX6</accession>
<protein>
    <submittedName>
        <fullName evidence="3">7alpha-cephem-methoxylase P8 chain</fullName>
    </submittedName>
</protein>
<name>A0AA39ZNX6_9PEZI</name>
<comment type="similarity">
    <text evidence="1">Belongs to the asaB hydroxylase/desaturase family.</text>
</comment>
<dbReference type="PANTHER" id="PTHR34598:SF1">
    <property type="entry name" value="PUTATIVE (AFU_ORTHOLOGUE AFUA_3G13140)-RELATED"/>
    <property type="match status" value="1"/>
</dbReference>
<dbReference type="PANTHER" id="PTHR34598">
    <property type="entry name" value="BLL6449 PROTEIN"/>
    <property type="match status" value="1"/>
</dbReference>
<dbReference type="EMBL" id="JAULSY010000001">
    <property type="protein sequence ID" value="KAK0674611.1"/>
    <property type="molecule type" value="Genomic_DNA"/>
</dbReference>
<evidence type="ECO:0000256" key="1">
    <source>
        <dbReference type="ARBA" id="ARBA00023604"/>
    </source>
</evidence>
<dbReference type="InterPro" id="IPR044053">
    <property type="entry name" value="AsaB-like"/>
</dbReference>
<evidence type="ECO:0000256" key="2">
    <source>
        <dbReference type="SAM" id="MobiDB-lite"/>
    </source>
</evidence>
<feature type="region of interest" description="Disordered" evidence="2">
    <location>
        <begin position="1"/>
        <end position="54"/>
    </location>
</feature>
<organism evidence="3 4">
    <name type="scientific">Cercophora samala</name>
    <dbReference type="NCBI Taxonomy" id="330535"/>
    <lineage>
        <taxon>Eukaryota</taxon>
        <taxon>Fungi</taxon>
        <taxon>Dikarya</taxon>
        <taxon>Ascomycota</taxon>
        <taxon>Pezizomycotina</taxon>
        <taxon>Sordariomycetes</taxon>
        <taxon>Sordariomycetidae</taxon>
        <taxon>Sordariales</taxon>
        <taxon>Lasiosphaeriaceae</taxon>
        <taxon>Cercophora</taxon>
    </lineage>
</organism>
<gene>
    <name evidence="3" type="ORF">QBC41DRAFT_239281</name>
</gene>
<proteinExistence type="inferred from homology"/>
<evidence type="ECO:0000313" key="4">
    <source>
        <dbReference type="Proteomes" id="UP001174997"/>
    </source>
</evidence>
<keyword evidence="4" id="KW-1185">Reference proteome</keyword>
<evidence type="ECO:0000313" key="3">
    <source>
        <dbReference type="EMBL" id="KAK0674611.1"/>
    </source>
</evidence>
<dbReference type="Proteomes" id="UP001174997">
    <property type="component" value="Unassembled WGS sequence"/>
</dbReference>